<keyword evidence="1" id="KW-0472">Membrane</keyword>
<accession>A0ABT3QY29</accession>
<organism evidence="2 3">
    <name type="scientific">Roseibium salinum</name>
    <dbReference type="NCBI Taxonomy" id="1604349"/>
    <lineage>
        <taxon>Bacteria</taxon>
        <taxon>Pseudomonadati</taxon>
        <taxon>Pseudomonadota</taxon>
        <taxon>Alphaproteobacteria</taxon>
        <taxon>Hyphomicrobiales</taxon>
        <taxon>Stappiaceae</taxon>
        <taxon>Roseibium</taxon>
    </lineage>
</organism>
<dbReference type="Proteomes" id="UP001300261">
    <property type="component" value="Unassembled WGS sequence"/>
</dbReference>
<proteinExistence type="predicted"/>
<keyword evidence="1" id="KW-1133">Transmembrane helix</keyword>
<feature type="transmembrane region" description="Helical" evidence="1">
    <location>
        <begin position="245"/>
        <end position="263"/>
    </location>
</feature>
<comment type="caution">
    <text evidence="2">The sequence shown here is derived from an EMBL/GenBank/DDBJ whole genome shotgun (WGS) entry which is preliminary data.</text>
</comment>
<name>A0ABT3QY29_9HYPH</name>
<feature type="transmembrane region" description="Helical" evidence="1">
    <location>
        <begin position="76"/>
        <end position="101"/>
    </location>
</feature>
<protein>
    <submittedName>
        <fullName evidence="2">Uncharacterized protein</fullName>
    </submittedName>
</protein>
<evidence type="ECO:0000313" key="3">
    <source>
        <dbReference type="Proteomes" id="UP001300261"/>
    </source>
</evidence>
<feature type="transmembrane region" description="Helical" evidence="1">
    <location>
        <begin position="46"/>
        <end position="64"/>
    </location>
</feature>
<sequence length="345" mass="39686">MKLRLFCLFLLFFTAFPLRSLNRDVPELFSGVDQITDYQTYVILEFFFDVAFKTNILFAFLLFFRSVVLFKNWYSNVIIFYVLAVNLTSYILSVQASYIFYWDTLQHVGPERIFGNEFVLCLTLFIVVMGVWKSKRNEKFSLTLPEWGGTPADRNAKNHRNDSSTGAGFARVWARCLGKIDVGYLGRLSRWLGFPSRNLQAQARYLLLFVLPFVVLDQGVPLERVLARSETYYGANALLSFIDDVSAIFVFALSPIVFLIFFFRKVVVFGNLRSTILVCTVLAAQLLFLIPPFFVSSIDERELLGETILETVIAHVVILAVMTFLIGSDYSKARGKRYRWILKEL</sequence>
<feature type="transmembrane region" description="Helical" evidence="1">
    <location>
        <begin position="275"/>
        <end position="295"/>
    </location>
</feature>
<gene>
    <name evidence="2" type="ORF">ON753_05360</name>
</gene>
<feature type="transmembrane region" description="Helical" evidence="1">
    <location>
        <begin position="307"/>
        <end position="327"/>
    </location>
</feature>
<dbReference type="RefSeq" id="WP_265961543.1">
    <property type="nucleotide sequence ID" value="NZ_JAPEVI010000003.1"/>
</dbReference>
<feature type="transmembrane region" description="Helical" evidence="1">
    <location>
        <begin position="205"/>
        <end position="225"/>
    </location>
</feature>
<evidence type="ECO:0000256" key="1">
    <source>
        <dbReference type="SAM" id="Phobius"/>
    </source>
</evidence>
<reference evidence="2 3" key="1">
    <citation type="journal article" date="2016" name="Int. J. Syst. Evol. Microbiol.">
        <title>Labrenzia salina sp. nov., isolated from the rhizosphere of the halophyte Arthrocnemum macrostachyum.</title>
        <authorList>
            <person name="Camacho M."/>
            <person name="Redondo-Gomez S."/>
            <person name="Rodriguez-Llorente I."/>
            <person name="Rohde M."/>
            <person name="Sproer C."/>
            <person name="Schumann P."/>
            <person name="Klenk H.P."/>
            <person name="Montero-Calasanz M.D.C."/>
        </authorList>
    </citation>
    <scope>NUCLEOTIDE SEQUENCE [LARGE SCALE GENOMIC DNA]</scope>
    <source>
        <strain evidence="2 3">DSM 29163</strain>
    </source>
</reference>
<keyword evidence="3" id="KW-1185">Reference proteome</keyword>
<evidence type="ECO:0000313" key="2">
    <source>
        <dbReference type="EMBL" id="MCX2721836.1"/>
    </source>
</evidence>
<keyword evidence="1" id="KW-0812">Transmembrane</keyword>
<dbReference type="EMBL" id="JAPEVI010000003">
    <property type="protein sequence ID" value="MCX2721836.1"/>
    <property type="molecule type" value="Genomic_DNA"/>
</dbReference>
<feature type="transmembrane region" description="Helical" evidence="1">
    <location>
        <begin position="113"/>
        <end position="132"/>
    </location>
</feature>